<evidence type="ECO:0000313" key="4">
    <source>
        <dbReference type="EMBL" id="VFJ89419.1"/>
    </source>
</evidence>
<dbReference type="EMBL" id="CAADFG010000004">
    <property type="protein sequence ID" value="VFJ87628.1"/>
    <property type="molecule type" value="Genomic_DNA"/>
</dbReference>
<accession>A0A450UU60</accession>
<evidence type="ECO:0000256" key="2">
    <source>
        <dbReference type="SAM" id="Phobius"/>
    </source>
</evidence>
<evidence type="ECO:0000256" key="1">
    <source>
        <dbReference type="SAM" id="MobiDB-lite"/>
    </source>
</evidence>
<dbReference type="GO" id="GO:0042910">
    <property type="term" value="F:xenobiotic transmembrane transporter activity"/>
    <property type="evidence" value="ECO:0007669"/>
    <property type="project" value="TreeGrafter"/>
</dbReference>
<dbReference type="GO" id="GO:0005886">
    <property type="term" value="C:plasma membrane"/>
    <property type="evidence" value="ECO:0007669"/>
    <property type="project" value="TreeGrafter"/>
</dbReference>
<feature type="transmembrane region" description="Helical" evidence="2">
    <location>
        <begin position="111"/>
        <end position="131"/>
    </location>
</feature>
<sequence>MDCWRDFSRNVKLRIETLLGSALQGALLIFMLLALFLRLSVAAWVCVGIPISSLTVMPNLGATINSFSLLAFILALGIVVDDAIVTGENIHTHLKKGGDPTMAAIRGAREVAGPVTFGILTTAVAFIPLLLMEGRRGLLVARIPLVVIPVLMFSLAESKLILPAHMKHIRMGGGKGEQGWLSDMQRRVADALERGIRRFYRPLLVRALDYRLLTLALFVGISFVLSSFVFSGRYGFTFFPRIQSEIARVTLAMPAGTPVAVTRGHMARIVGIGRRLQDKYRDAAGKSMVRDIFNSRSAGPGKGHPIWKKAGVDARASAG</sequence>
<dbReference type="Gene3D" id="1.20.1640.10">
    <property type="entry name" value="Multidrug efflux transporter AcrB transmembrane domain"/>
    <property type="match status" value="2"/>
</dbReference>
<reference evidence="5" key="1">
    <citation type="submission" date="2019-02" db="EMBL/GenBank/DDBJ databases">
        <authorList>
            <person name="Gruber-Vodicka R. H."/>
            <person name="Seah K. B. B."/>
        </authorList>
    </citation>
    <scope>NUCLEOTIDE SEQUENCE</scope>
    <source>
        <strain evidence="5">BECK_SA2B12</strain>
        <strain evidence="3">BECK_SA2B15</strain>
        <strain evidence="4">BECK_SA2B20</strain>
    </source>
</reference>
<dbReference type="EMBL" id="CAADFJ010000004">
    <property type="protein sequence ID" value="VFJ96025.1"/>
    <property type="molecule type" value="Genomic_DNA"/>
</dbReference>
<dbReference type="Gene3D" id="3.30.70.1430">
    <property type="entry name" value="Multidrug efflux transporter AcrB pore domain"/>
    <property type="match status" value="1"/>
</dbReference>
<dbReference type="InterPro" id="IPR001036">
    <property type="entry name" value="Acrflvin-R"/>
</dbReference>
<dbReference type="SUPFAM" id="SSF82866">
    <property type="entry name" value="Multidrug efflux transporter AcrB transmembrane domain"/>
    <property type="match status" value="1"/>
</dbReference>
<protein>
    <submittedName>
        <fullName evidence="5">AcrB/AcrD/AcrF family protein</fullName>
    </submittedName>
</protein>
<proteinExistence type="predicted"/>
<dbReference type="EMBL" id="CAADFI010000004">
    <property type="protein sequence ID" value="VFJ89419.1"/>
    <property type="molecule type" value="Genomic_DNA"/>
</dbReference>
<feature type="transmembrane region" description="Helical" evidence="2">
    <location>
        <begin position="66"/>
        <end position="90"/>
    </location>
</feature>
<dbReference type="PANTHER" id="PTHR32063">
    <property type="match status" value="1"/>
</dbReference>
<evidence type="ECO:0000313" key="5">
    <source>
        <dbReference type="EMBL" id="VFJ96025.1"/>
    </source>
</evidence>
<keyword evidence="2" id="KW-0812">Transmembrane</keyword>
<evidence type="ECO:0000313" key="3">
    <source>
        <dbReference type="EMBL" id="VFJ87628.1"/>
    </source>
</evidence>
<feature type="transmembrane region" description="Helical" evidence="2">
    <location>
        <begin position="143"/>
        <end position="162"/>
    </location>
</feature>
<feature type="transmembrane region" description="Helical" evidence="2">
    <location>
        <begin position="208"/>
        <end position="230"/>
    </location>
</feature>
<gene>
    <name evidence="3" type="ORF">BECKH772A_GA0070896_1000439</name>
    <name evidence="4" type="ORF">BECKH772B_GA0070898_1000439</name>
    <name evidence="5" type="ORF">BECKH772C_GA0070978_1000440</name>
</gene>
<name>A0A450UU60_9GAMM</name>
<organism evidence="5">
    <name type="scientific">Candidatus Kentrum eta</name>
    <dbReference type="NCBI Taxonomy" id="2126337"/>
    <lineage>
        <taxon>Bacteria</taxon>
        <taxon>Pseudomonadati</taxon>
        <taxon>Pseudomonadota</taxon>
        <taxon>Gammaproteobacteria</taxon>
        <taxon>Candidatus Kentrum</taxon>
    </lineage>
</organism>
<keyword evidence="2" id="KW-0472">Membrane</keyword>
<keyword evidence="2" id="KW-1133">Transmembrane helix</keyword>
<feature type="region of interest" description="Disordered" evidence="1">
    <location>
        <begin position="298"/>
        <end position="319"/>
    </location>
</feature>
<dbReference type="AlphaFoldDB" id="A0A450UU60"/>
<dbReference type="PRINTS" id="PR00702">
    <property type="entry name" value="ACRIFLAVINRP"/>
</dbReference>
<dbReference type="PANTHER" id="PTHR32063:SF33">
    <property type="entry name" value="RND SUPERFAMILY EFFLUX PUMP PERMEASE COMPONENT"/>
    <property type="match status" value="1"/>
</dbReference>
<dbReference type="Pfam" id="PF00873">
    <property type="entry name" value="ACR_tran"/>
    <property type="match status" value="1"/>
</dbReference>